<evidence type="ECO:0000313" key="3">
    <source>
        <dbReference type="Proteomes" id="UP001227230"/>
    </source>
</evidence>
<evidence type="ECO:0008006" key="4">
    <source>
        <dbReference type="Google" id="ProtNLM"/>
    </source>
</evidence>
<protein>
    <recommendedName>
        <fullName evidence="4">UBN2 domain-containing protein</fullName>
    </recommendedName>
</protein>
<dbReference type="Proteomes" id="UP001227230">
    <property type="component" value="Chromosome 16"/>
</dbReference>
<accession>A0ABY9DH98</accession>
<gene>
    <name evidence="2" type="ORF">VitviT2T_024269</name>
</gene>
<dbReference type="PANTHER" id="PTHR34676:SF8">
    <property type="entry name" value="TRANSMEMBRANE PROTEIN"/>
    <property type="match status" value="1"/>
</dbReference>
<dbReference type="PANTHER" id="PTHR34676">
    <property type="entry name" value="DUF4219 DOMAIN-CONTAINING PROTEIN-RELATED"/>
    <property type="match status" value="1"/>
</dbReference>
<dbReference type="EMBL" id="CP126663">
    <property type="protein sequence ID" value="WKA06366.1"/>
    <property type="molecule type" value="Genomic_DNA"/>
</dbReference>
<sequence>MVPKPKHEWDELNRKKVQLNVKVVFVLHCAIDRNEFNLIWHCKSAKEIWRLLENTYEVNNQVKESRISILVHDYELFSIKDFESIVEIFSRFLVIVNELEALGKTYTEVEKVMKILRSLPKKWETKVTAIEEAKDLTKLSFEELIGSLMTYEIELYNHQRVEENEKIIAFMASINDDEEEESESEDSMEEECINEDANMCFMTLEEHQDEVNSNSNHFEFQDALQELYFDLEKLVFKNISLKKKNSCLQNELNEHNENFENIEKAKISFEKENEELKILKWPKDF</sequence>
<keyword evidence="3" id="KW-1185">Reference proteome</keyword>
<evidence type="ECO:0000256" key="1">
    <source>
        <dbReference type="SAM" id="Coils"/>
    </source>
</evidence>
<proteinExistence type="predicted"/>
<reference evidence="2 3" key="1">
    <citation type="journal article" date="2023" name="Hortic Res">
        <title>The complete reference genome for grapevine (Vitis vinifera L.) genetics and breeding.</title>
        <authorList>
            <person name="Shi X."/>
            <person name="Cao S."/>
            <person name="Wang X."/>
            <person name="Huang S."/>
            <person name="Wang Y."/>
            <person name="Liu Z."/>
            <person name="Liu W."/>
            <person name="Leng X."/>
            <person name="Peng Y."/>
            <person name="Wang N."/>
            <person name="Wang Y."/>
            <person name="Ma Z."/>
            <person name="Xu X."/>
            <person name="Zhang F."/>
            <person name="Xue H."/>
            <person name="Zhong H."/>
            <person name="Wang Y."/>
            <person name="Zhang K."/>
            <person name="Velt A."/>
            <person name="Avia K."/>
            <person name="Holtgrawe D."/>
            <person name="Grimplet J."/>
            <person name="Matus J.T."/>
            <person name="Ware D."/>
            <person name="Wu X."/>
            <person name="Wang H."/>
            <person name="Liu C."/>
            <person name="Fang Y."/>
            <person name="Rustenholz C."/>
            <person name="Cheng Z."/>
            <person name="Xiao H."/>
            <person name="Zhou Y."/>
        </authorList>
    </citation>
    <scope>NUCLEOTIDE SEQUENCE [LARGE SCALE GENOMIC DNA]</scope>
    <source>
        <strain evidence="3">cv. Pinot noir / PN40024</strain>
        <tissue evidence="2">Leaf</tissue>
    </source>
</reference>
<organism evidence="2 3">
    <name type="scientific">Vitis vinifera</name>
    <name type="common">Grape</name>
    <dbReference type="NCBI Taxonomy" id="29760"/>
    <lineage>
        <taxon>Eukaryota</taxon>
        <taxon>Viridiplantae</taxon>
        <taxon>Streptophyta</taxon>
        <taxon>Embryophyta</taxon>
        <taxon>Tracheophyta</taxon>
        <taxon>Spermatophyta</taxon>
        <taxon>Magnoliopsida</taxon>
        <taxon>eudicotyledons</taxon>
        <taxon>Gunneridae</taxon>
        <taxon>Pentapetalae</taxon>
        <taxon>rosids</taxon>
        <taxon>Vitales</taxon>
        <taxon>Vitaceae</taxon>
        <taxon>Viteae</taxon>
        <taxon>Vitis</taxon>
    </lineage>
</organism>
<dbReference type="Pfam" id="PF14223">
    <property type="entry name" value="Retrotran_gag_2"/>
    <property type="match status" value="1"/>
</dbReference>
<name>A0ABY9DH98_VITVI</name>
<feature type="coiled-coil region" evidence="1">
    <location>
        <begin position="238"/>
        <end position="279"/>
    </location>
</feature>
<keyword evidence="1" id="KW-0175">Coiled coil</keyword>
<evidence type="ECO:0000313" key="2">
    <source>
        <dbReference type="EMBL" id="WKA06366.1"/>
    </source>
</evidence>